<name>A0A9N7ZB40_PLEPL</name>
<feature type="compositionally biased region" description="Basic and acidic residues" evidence="1">
    <location>
        <begin position="7"/>
        <end position="64"/>
    </location>
</feature>
<evidence type="ECO:0000313" key="3">
    <source>
        <dbReference type="Proteomes" id="UP001153269"/>
    </source>
</evidence>
<dbReference type="AlphaFoldDB" id="A0A9N7ZB40"/>
<comment type="caution">
    <text evidence="2">The sequence shown here is derived from an EMBL/GenBank/DDBJ whole genome shotgun (WGS) entry which is preliminary data.</text>
</comment>
<feature type="region of interest" description="Disordered" evidence="1">
    <location>
        <begin position="1"/>
        <end position="80"/>
    </location>
</feature>
<evidence type="ECO:0000313" key="2">
    <source>
        <dbReference type="EMBL" id="CAB1455234.1"/>
    </source>
</evidence>
<sequence>MKRRGRGRGEEEERKSKSKRTGEERTGDERRGQKRDREGEEKGERGKKDKTGERREERGGEEKKRRGQTRTGKERTCRTKVEHDDCSPHNVTLVYYVTSGKTVHVASRVVEALNVYGFDKLLSDVRQHIPLVRAVLVPVAAWMPTPSIHLQLRTVLRFVGPSDNIYSCSFVQMLEQRLENAFDEAQDKVLETYNRLAVEIQSVSQEPGSPAVSLVYVVKNQDAVLNGTISSGLLNQLTAELVGYFLFYPPLVIAEPSDAICEPLEGQTAVQPHRVTPAPGALSATAPEPHHFGPVEI</sequence>
<proteinExistence type="predicted"/>
<evidence type="ECO:0000256" key="1">
    <source>
        <dbReference type="SAM" id="MobiDB-lite"/>
    </source>
</evidence>
<protein>
    <submittedName>
        <fullName evidence="2">Uncharacterized protein</fullName>
    </submittedName>
</protein>
<organism evidence="2 3">
    <name type="scientific">Pleuronectes platessa</name>
    <name type="common">European plaice</name>
    <dbReference type="NCBI Taxonomy" id="8262"/>
    <lineage>
        <taxon>Eukaryota</taxon>
        <taxon>Metazoa</taxon>
        <taxon>Chordata</taxon>
        <taxon>Craniata</taxon>
        <taxon>Vertebrata</taxon>
        <taxon>Euteleostomi</taxon>
        <taxon>Actinopterygii</taxon>
        <taxon>Neopterygii</taxon>
        <taxon>Teleostei</taxon>
        <taxon>Neoteleostei</taxon>
        <taxon>Acanthomorphata</taxon>
        <taxon>Carangaria</taxon>
        <taxon>Pleuronectiformes</taxon>
        <taxon>Pleuronectoidei</taxon>
        <taxon>Pleuronectidae</taxon>
        <taxon>Pleuronectes</taxon>
    </lineage>
</organism>
<reference evidence="2" key="1">
    <citation type="submission" date="2020-03" db="EMBL/GenBank/DDBJ databases">
        <authorList>
            <person name="Weist P."/>
        </authorList>
    </citation>
    <scope>NUCLEOTIDE SEQUENCE</scope>
</reference>
<feature type="compositionally biased region" description="Basic and acidic residues" evidence="1">
    <location>
        <begin position="288"/>
        <end position="297"/>
    </location>
</feature>
<accession>A0A9N7ZB40</accession>
<dbReference type="Proteomes" id="UP001153269">
    <property type="component" value="Unassembled WGS sequence"/>
</dbReference>
<dbReference type="PANTHER" id="PTHR21590:SF3">
    <property type="entry name" value="UPF0606 PROTEIN KIAA1549L"/>
    <property type="match status" value="1"/>
</dbReference>
<dbReference type="PANTHER" id="PTHR21590">
    <property type="entry name" value="SEA DOMAIN-CONTAINING PROTEIN"/>
    <property type="match status" value="1"/>
</dbReference>
<feature type="compositionally biased region" description="Basic and acidic residues" evidence="1">
    <location>
        <begin position="71"/>
        <end position="80"/>
    </location>
</feature>
<gene>
    <name evidence="2" type="ORF">PLEPLA_LOCUS43005</name>
</gene>
<dbReference type="InterPro" id="IPR024606">
    <property type="entry name" value="KIAA1549"/>
</dbReference>
<dbReference type="Pfam" id="PF12877">
    <property type="entry name" value="KIAA1549"/>
    <property type="match status" value="1"/>
</dbReference>
<dbReference type="EMBL" id="CADEAL010004246">
    <property type="protein sequence ID" value="CAB1455234.1"/>
    <property type="molecule type" value="Genomic_DNA"/>
</dbReference>
<keyword evidence="3" id="KW-1185">Reference proteome</keyword>
<feature type="region of interest" description="Disordered" evidence="1">
    <location>
        <begin position="274"/>
        <end position="297"/>
    </location>
</feature>